<evidence type="ECO:0000313" key="1">
    <source>
        <dbReference type="EMBL" id="RVU71234.1"/>
    </source>
</evidence>
<dbReference type="Gene3D" id="3.90.79.10">
    <property type="entry name" value="Nucleoside Triphosphate Pyrophosphohydrolase"/>
    <property type="match status" value="1"/>
</dbReference>
<organism evidence="1 2">
    <name type="scientific">Lactobacillus xujianguonis</name>
    <dbReference type="NCBI Taxonomy" id="2495899"/>
    <lineage>
        <taxon>Bacteria</taxon>
        <taxon>Bacillati</taxon>
        <taxon>Bacillota</taxon>
        <taxon>Bacilli</taxon>
        <taxon>Lactobacillales</taxon>
        <taxon>Lactobacillaceae</taxon>
        <taxon>Lactobacillus</taxon>
    </lineage>
</organism>
<dbReference type="SUPFAM" id="SSF55811">
    <property type="entry name" value="Nudix"/>
    <property type="match status" value="1"/>
</dbReference>
<gene>
    <name evidence="1" type="ORF">EJK17_03295</name>
</gene>
<evidence type="ECO:0008006" key="3">
    <source>
        <dbReference type="Google" id="ProtNLM"/>
    </source>
</evidence>
<keyword evidence="2" id="KW-1185">Reference proteome</keyword>
<sequence>MKKAIIVAPSYLGKYLLFKIESNGKIRYEFSKGLQKNNESLFVTALKTLKEQTNLKPNISIQLKEIMFPATLDMKVLGYLTEVEDASELHIKGNRKYKWVTFQELKELVANGQIIDSLTLSVICKIFCTRSYKKIKKLRL</sequence>
<reference evidence="1 2" key="1">
    <citation type="submission" date="2018-12" db="EMBL/GenBank/DDBJ databases">
        <authorList>
            <person name="Meng J."/>
        </authorList>
    </citation>
    <scope>NUCLEOTIDE SEQUENCE [LARGE SCALE GENOMIC DNA]</scope>
    <source>
        <strain evidence="1 2">HT111-2</strain>
    </source>
</reference>
<evidence type="ECO:0000313" key="2">
    <source>
        <dbReference type="Proteomes" id="UP000288291"/>
    </source>
</evidence>
<accession>A0A437SWD8</accession>
<dbReference type="RefSeq" id="WP_127796190.1">
    <property type="nucleotide sequence ID" value="NZ_ML136875.1"/>
</dbReference>
<comment type="caution">
    <text evidence="1">The sequence shown here is derived from an EMBL/GenBank/DDBJ whole genome shotgun (WGS) entry which is preliminary data.</text>
</comment>
<dbReference type="InterPro" id="IPR015797">
    <property type="entry name" value="NUDIX_hydrolase-like_dom_sf"/>
</dbReference>
<dbReference type="EMBL" id="RXIA01000006">
    <property type="protein sequence ID" value="RVU71234.1"/>
    <property type="molecule type" value="Genomic_DNA"/>
</dbReference>
<dbReference type="AlphaFoldDB" id="A0A437SWD8"/>
<protein>
    <recommendedName>
        <fullName evidence="3">Nudix hydrolase domain-containing protein</fullName>
    </recommendedName>
</protein>
<proteinExistence type="predicted"/>
<name>A0A437SWD8_9LACO</name>
<dbReference type="Proteomes" id="UP000288291">
    <property type="component" value="Unassembled WGS sequence"/>
</dbReference>